<evidence type="ECO:0000256" key="1">
    <source>
        <dbReference type="RuleBase" id="RU365079"/>
    </source>
</evidence>
<keyword evidence="1" id="KW-0811">Translocation</keyword>
<feature type="domain" description="FCP1 homology" evidence="3">
    <location>
        <begin position="162"/>
        <end position="306"/>
    </location>
</feature>
<comment type="subcellular location">
    <subcellularLocation>
        <location evidence="1">Mitochondrion inner membrane</location>
        <topology evidence="1">Single-pass membrane protein</topology>
    </subcellularLocation>
</comment>
<comment type="caution">
    <text evidence="4">The sequence shown here is derived from an EMBL/GenBank/DDBJ whole genome shotgun (WGS) entry which is preliminary data.</text>
</comment>
<dbReference type="InterPro" id="IPR004274">
    <property type="entry name" value="FCP1_dom"/>
</dbReference>
<comment type="subunit">
    <text evidence="1">Component of the TIM23 complex.</text>
</comment>
<keyword evidence="1" id="KW-0813">Transport</keyword>
<dbReference type="Gene3D" id="3.40.50.1000">
    <property type="entry name" value="HAD superfamily/HAD-like"/>
    <property type="match status" value="1"/>
</dbReference>
<keyword evidence="1" id="KW-0496">Mitochondrion</keyword>
<comment type="similarity">
    <text evidence="1">Belongs to the TIM50 family.</text>
</comment>
<evidence type="ECO:0000256" key="2">
    <source>
        <dbReference type="SAM" id="MobiDB-lite"/>
    </source>
</evidence>
<evidence type="ECO:0000259" key="3">
    <source>
        <dbReference type="PROSITE" id="PS50969"/>
    </source>
</evidence>
<dbReference type="GO" id="GO:0005744">
    <property type="term" value="C:TIM23 mitochondrial import inner membrane translocase complex"/>
    <property type="evidence" value="ECO:0007669"/>
    <property type="project" value="UniProtKB-UniRule"/>
</dbReference>
<dbReference type="GO" id="GO:0015031">
    <property type="term" value="P:protein transport"/>
    <property type="evidence" value="ECO:0007669"/>
    <property type="project" value="UniProtKB-KW"/>
</dbReference>
<keyword evidence="1" id="KW-0653">Protein transport</keyword>
<dbReference type="PROSITE" id="PS50969">
    <property type="entry name" value="FCP1"/>
    <property type="match status" value="1"/>
</dbReference>
<dbReference type="FunFam" id="3.40.50.1000:FF:000159">
    <property type="entry name" value="TFIIF-stimulated CTD phosphatase"/>
    <property type="match status" value="1"/>
</dbReference>
<proteinExistence type="inferred from homology"/>
<dbReference type="PANTHER" id="PTHR12210">
    <property type="entry name" value="DULLARD PROTEIN PHOSPHATASE"/>
    <property type="match status" value="1"/>
</dbReference>
<dbReference type="InterPro" id="IPR050365">
    <property type="entry name" value="TIM50"/>
</dbReference>
<name>K2NDG2_TRYCR</name>
<dbReference type="Pfam" id="PF03031">
    <property type="entry name" value="NIF"/>
    <property type="match status" value="1"/>
</dbReference>
<dbReference type="InterPro" id="IPR023214">
    <property type="entry name" value="HAD_sf"/>
</dbReference>
<dbReference type="AlphaFoldDB" id="K2NDG2"/>
<sequence length="372" mass="40804">MSDRTHARSFGSGLPLPSRCNTSPERAKSVCTPMPSHVTERPASVSTSLVSGTRSSIRKLGQTSEGTVARIPLRLANLSIGGNISGRNGFTISPSMPAETPKKSSIFSRGSLSKRLRYISSSNNLSSSLILPPAPSTARVVRARAAAAGAADGFFIPPVRAVDEGKLVVVLDLDETLVYSRSGKIILRPGINRLFDVLRGRCETVVWTAGEKSYAMEVLQLIDPTHCIQHCIYRHEKWWTEKLGYIKDVAALGRPLHQTIIIDNTPDCLRAHTRNALLVRDFRGPCGGSSRFDNTLFVLADVIDDVLNGLEISIDAFHDHPQLQLRSVVCENGSTIDVLTLKQDKFLDPPKGNIVLPYKTQRASRRRPMVEM</sequence>
<dbReference type="CDD" id="cd07521">
    <property type="entry name" value="HAD_FCP1-like"/>
    <property type="match status" value="1"/>
</dbReference>
<evidence type="ECO:0000313" key="4">
    <source>
        <dbReference type="EMBL" id="EKF32946.1"/>
    </source>
</evidence>
<gene>
    <name evidence="4" type="ORF">MOQ_003196</name>
</gene>
<accession>K2NDG2</accession>
<dbReference type="EMBL" id="AHKC01009512">
    <property type="protein sequence ID" value="EKF32946.1"/>
    <property type="molecule type" value="Genomic_DNA"/>
</dbReference>
<organism evidence="4 5">
    <name type="scientific">Trypanosoma cruzi marinkellei</name>
    <dbReference type="NCBI Taxonomy" id="85056"/>
    <lineage>
        <taxon>Eukaryota</taxon>
        <taxon>Discoba</taxon>
        <taxon>Euglenozoa</taxon>
        <taxon>Kinetoplastea</taxon>
        <taxon>Metakinetoplastina</taxon>
        <taxon>Trypanosomatida</taxon>
        <taxon>Trypanosomatidae</taxon>
        <taxon>Trypanosoma</taxon>
        <taxon>Schizotrypanum</taxon>
    </lineage>
</organism>
<comment type="function">
    <text evidence="1">Essential component of the TIM23 complex, a complex that mediates the translocation of transit peptide-containing proteins across the mitochondrial inner membrane.</text>
</comment>
<dbReference type="OrthoDB" id="277011at2759"/>
<dbReference type="InterPro" id="IPR036412">
    <property type="entry name" value="HAD-like_sf"/>
</dbReference>
<dbReference type="Proteomes" id="UP000007350">
    <property type="component" value="Unassembled WGS sequence"/>
</dbReference>
<reference evidence="4 5" key="1">
    <citation type="journal article" date="2012" name="BMC Genomics">
        <title>Comparative genomic analysis of human infective Trypanosoma cruzi lineages with the bat-restricted subspecies T. cruzi marinkellei.</title>
        <authorList>
            <person name="Franzen O."/>
            <person name="Talavera-Lopez C."/>
            <person name="Ochaya S."/>
            <person name="Butler C.E."/>
            <person name="Messenger L.A."/>
            <person name="Lewis M.D."/>
            <person name="Llewellyn M.S."/>
            <person name="Marinkelle C.J."/>
            <person name="Tyler K.M."/>
            <person name="Miles M.A."/>
            <person name="Andersson B."/>
        </authorList>
    </citation>
    <scope>NUCLEOTIDE SEQUENCE [LARGE SCALE GENOMIC DNA]</scope>
    <source>
        <strain evidence="4 5">B7</strain>
    </source>
</reference>
<feature type="region of interest" description="Disordered" evidence="2">
    <location>
        <begin position="1"/>
        <end position="50"/>
    </location>
</feature>
<evidence type="ECO:0000313" key="5">
    <source>
        <dbReference type="Proteomes" id="UP000007350"/>
    </source>
</evidence>
<keyword evidence="1" id="KW-0809">Transit peptide</keyword>
<protein>
    <recommendedName>
        <fullName evidence="1">Mitochondrial import inner membrane translocase subunit TIM50</fullName>
    </recommendedName>
</protein>
<dbReference type="SMART" id="SM00577">
    <property type="entry name" value="CPDc"/>
    <property type="match status" value="1"/>
</dbReference>
<keyword evidence="5" id="KW-1185">Reference proteome</keyword>
<dbReference type="SUPFAM" id="SSF56784">
    <property type="entry name" value="HAD-like"/>
    <property type="match status" value="1"/>
</dbReference>